<dbReference type="CDD" id="cd01949">
    <property type="entry name" value="GGDEF"/>
    <property type="match status" value="1"/>
</dbReference>
<evidence type="ECO:0000313" key="5">
    <source>
        <dbReference type="Proteomes" id="UP000297975"/>
    </source>
</evidence>
<dbReference type="PROSITE" id="PS50113">
    <property type="entry name" value="PAC"/>
    <property type="match status" value="1"/>
</dbReference>
<dbReference type="InterPro" id="IPR000700">
    <property type="entry name" value="PAS-assoc_C"/>
</dbReference>
<evidence type="ECO:0000259" key="3">
    <source>
        <dbReference type="PROSITE" id="PS50887"/>
    </source>
</evidence>
<feature type="domain" description="PAS" evidence="1">
    <location>
        <begin position="22"/>
        <end position="92"/>
    </location>
</feature>
<dbReference type="CDD" id="cd00130">
    <property type="entry name" value="PAS"/>
    <property type="match status" value="1"/>
</dbReference>
<dbReference type="Pfam" id="PF08448">
    <property type="entry name" value="PAS_4"/>
    <property type="match status" value="1"/>
</dbReference>
<name>A0A4Y8IFV0_9BACI</name>
<feature type="domain" description="PAC" evidence="2">
    <location>
        <begin position="93"/>
        <end position="144"/>
    </location>
</feature>
<dbReference type="Pfam" id="PF00990">
    <property type="entry name" value="GGDEF"/>
    <property type="match status" value="1"/>
</dbReference>
<dbReference type="Gene3D" id="3.30.70.270">
    <property type="match status" value="1"/>
</dbReference>
<dbReference type="OrthoDB" id="9759607at2"/>
<dbReference type="PROSITE" id="PS50887">
    <property type="entry name" value="GGDEF"/>
    <property type="match status" value="1"/>
</dbReference>
<organism evidence="4 5">
    <name type="scientific">Filobacillus milosensis</name>
    <dbReference type="NCBI Taxonomy" id="94137"/>
    <lineage>
        <taxon>Bacteria</taxon>
        <taxon>Bacillati</taxon>
        <taxon>Bacillota</taxon>
        <taxon>Bacilli</taxon>
        <taxon>Bacillales</taxon>
        <taxon>Bacillaceae</taxon>
        <taxon>Filobacillus</taxon>
    </lineage>
</organism>
<dbReference type="InterPro" id="IPR000014">
    <property type="entry name" value="PAS"/>
</dbReference>
<protein>
    <submittedName>
        <fullName evidence="4">Sensor domain-containing diguanylate cyclase</fullName>
    </submittedName>
</protein>
<dbReference type="SMART" id="SM00091">
    <property type="entry name" value="PAS"/>
    <property type="match status" value="2"/>
</dbReference>
<dbReference type="Pfam" id="PF00989">
    <property type="entry name" value="PAS"/>
    <property type="match status" value="1"/>
</dbReference>
<reference evidence="4 5" key="1">
    <citation type="submission" date="2019-03" db="EMBL/GenBank/DDBJ databases">
        <authorList>
            <person name="He R.-H."/>
        </authorList>
    </citation>
    <scope>NUCLEOTIDE SEQUENCE [LARGE SCALE GENOMIC DNA]</scope>
    <source>
        <strain evidence="5">SH 714</strain>
    </source>
</reference>
<dbReference type="PROSITE" id="PS50112">
    <property type="entry name" value="PAS"/>
    <property type="match status" value="1"/>
</dbReference>
<evidence type="ECO:0000259" key="2">
    <source>
        <dbReference type="PROSITE" id="PS50113"/>
    </source>
</evidence>
<gene>
    <name evidence="4" type="ORF">E3U55_15610</name>
</gene>
<keyword evidence="5" id="KW-1185">Reference proteome</keyword>
<dbReference type="NCBIfam" id="TIGR00254">
    <property type="entry name" value="GGDEF"/>
    <property type="match status" value="1"/>
</dbReference>
<dbReference type="NCBIfam" id="TIGR00229">
    <property type="entry name" value="sensory_box"/>
    <property type="match status" value="2"/>
</dbReference>
<dbReference type="PANTHER" id="PTHR44757:SF2">
    <property type="entry name" value="BIOFILM ARCHITECTURE MAINTENANCE PROTEIN MBAA"/>
    <property type="match status" value="1"/>
</dbReference>
<dbReference type="EMBL" id="SOPW01000023">
    <property type="protein sequence ID" value="TFB13682.1"/>
    <property type="molecule type" value="Genomic_DNA"/>
</dbReference>
<dbReference type="InterPro" id="IPR043128">
    <property type="entry name" value="Rev_trsase/Diguanyl_cyclase"/>
</dbReference>
<accession>A0A4Y8IFV0</accession>
<dbReference type="Proteomes" id="UP000297975">
    <property type="component" value="Unassembled WGS sequence"/>
</dbReference>
<feature type="domain" description="GGDEF" evidence="3">
    <location>
        <begin position="301"/>
        <end position="408"/>
    </location>
</feature>
<dbReference type="SUPFAM" id="SSF55073">
    <property type="entry name" value="Nucleotide cyclase"/>
    <property type="match status" value="1"/>
</dbReference>
<dbReference type="InterPro" id="IPR013656">
    <property type="entry name" value="PAS_4"/>
</dbReference>
<sequence length="408" mass="47602">MELWLYIDRRLLESMINKLEETEHKYASLINNNIDAVFSIDLDGKIMNVNETGEKLLGISKYMLLKQNLLELMLVKDSSTIIELLNDLHDQPQTVEMILAHRDGSDIHCLIKKVPMIVHKHLVGMFVIVRDITSEKRMHQAIYESEERIRQLLDYSPSAMFIHVIVIIRYANQASADLLEINSHEQLIGRSIYDFHPVKLREEIKRLNERLIEGDENERRIDEKVITLKGKEKTLDVSKIITTYKGERAIHSIANDVSHRKEYEEKIKYMALHDQLTGLPNRRLFDENLKDTFELAQKNQSRFAIMYINCDNFKLINDELGHDIGDEFLKQLAEKLEASVREGDIVARIGGDEFNILLINIQHEDEVISVAKRILDQTNTPLYTMIKNIALHRVLVFLFIHQENIKRI</sequence>
<dbReference type="RefSeq" id="WP_134341415.1">
    <property type="nucleotide sequence ID" value="NZ_SOPW01000023.1"/>
</dbReference>
<evidence type="ECO:0000259" key="1">
    <source>
        <dbReference type="PROSITE" id="PS50112"/>
    </source>
</evidence>
<dbReference type="Gene3D" id="3.30.450.20">
    <property type="entry name" value="PAS domain"/>
    <property type="match status" value="2"/>
</dbReference>
<dbReference type="SUPFAM" id="SSF55785">
    <property type="entry name" value="PYP-like sensor domain (PAS domain)"/>
    <property type="match status" value="2"/>
</dbReference>
<dbReference type="PANTHER" id="PTHR44757">
    <property type="entry name" value="DIGUANYLATE CYCLASE DGCP"/>
    <property type="match status" value="1"/>
</dbReference>
<dbReference type="InterPro" id="IPR029787">
    <property type="entry name" value="Nucleotide_cyclase"/>
</dbReference>
<dbReference type="SMART" id="SM00267">
    <property type="entry name" value="GGDEF"/>
    <property type="match status" value="1"/>
</dbReference>
<dbReference type="InterPro" id="IPR035965">
    <property type="entry name" value="PAS-like_dom_sf"/>
</dbReference>
<proteinExistence type="predicted"/>
<comment type="caution">
    <text evidence="4">The sequence shown here is derived from an EMBL/GenBank/DDBJ whole genome shotgun (WGS) entry which is preliminary data.</text>
</comment>
<dbReference type="InterPro" id="IPR052155">
    <property type="entry name" value="Biofilm_reg_signaling"/>
</dbReference>
<dbReference type="InterPro" id="IPR013767">
    <property type="entry name" value="PAS_fold"/>
</dbReference>
<evidence type="ECO:0000313" key="4">
    <source>
        <dbReference type="EMBL" id="TFB13682.1"/>
    </source>
</evidence>
<dbReference type="AlphaFoldDB" id="A0A4Y8IFV0"/>
<dbReference type="GO" id="GO:0006355">
    <property type="term" value="P:regulation of DNA-templated transcription"/>
    <property type="evidence" value="ECO:0007669"/>
    <property type="project" value="InterPro"/>
</dbReference>
<dbReference type="InterPro" id="IPR000160">
    <property type="entry name" value="GGDEF_dom"/>
</dbReference>